<feature type="chain" id="PRO_5046665519" description="Adhesin domain-containing protein" evidence="1">
    <location>
        <begin position="30"/>
        <end position="271"/>
    </location>
</feature>
<name>A0ABT7GQX8_9ACTN</name>
<keyword evidence="1" id="KW-0732">Signal</keyword>
<protein>
    <recommendedName>
        <fullName evidence="4">Adhesin domain-containing protein</fullName>
    </recommendedName>
</protein>
<dbReference type="RefSeq" id="WP_285340947.1">
    <property type="nucleotide sequence ID" value="NZ_JASITI010000005.1"/>
</dbReference>
<organism evidence="2 3">
    <name type="scientific">Streptomyces katrae</name>
    <dbReference type="NCBI Taxonomy" id="68223"/>
    <lineage>
        <taxon>Bacteria</taxon>
        <taxon>Bacillati</taxon>
        <taxon>Actinomycetota</taxon>
        <taxon>Actinomycetes</taxon>
        <taxon>Kitasatosporales</taxon>
        <taxon>Streptomycetaceae</taxon>
        <taxon>Streptomyces</taxon>
    </lineage>
</organism>
<evidence type="ECO:0008006" key="4">
    <source>
        <dbReference type="Google" id="ProtNLM"/>
    </source>
</evidence>
<sequence length="271" mass="27024">MTGPAARGSGQRLAWYTAAALSAALVVSAAAWQAGTGTGVRTGTAVGGSGGRTVTAVEVVAGPSDVSVTPRGDAQVGYRADLAWSFRRPEVEESWLGDTLRLTPHCPDGSPGFAAGAGCSVRLAVTVPAGVPLKVSGGSGRISVSGMAAAVDAETGAGTLVLADLRGPLRARVGDGTLRATGLTVPQADIRAGAGRADARFAAPPEQVTARAGAGRLDIVLPADTRYRVSCRAGLGRCEAADALNDPAAARTLDIAVDVGHATASYRPDGS</sequence>
<feature type="signal peptide" evidence="1">
    <location>
        <begin position="1"/>
        <end position="29"/>
    </location>
</feature>
<proteinExistence type="predicted"/>
<accession>A0ABT7GQX8</accession>
<evidence type="ECO:0000313" key="3">
    <source>
        <dbReference type="Proteomes" id="UP001223390"/>
    </source>
</evidence>
<evidence type="ECO:0000256" key="1">
    <source>
        <dbReference type="SAM" id="SignalP"/>
    </source>
</evidence>
<gene>
    <name evidence="2" type="ORF">QEZ40_005422</name>
</gene>
<keyword evidence="3" id="KW-1185">Reference proteome</keyword>
<dbReference type="Proteomes" id="UP001223390">
    <property type="component" value="Unassembled WGS sequence"/>
</dbReference>
<evidence type="ECO:0000313" key="2">
    <source>
        <dbReference type="EMBL" id="MDK9495289.1"/>
    </source>
</evidence>
<dbReference type="EMBL" id="JASITI010000005">
    <property type="protein sequence ID" value="MDK9495289.1"/>
    <property type="molecule type" value="Genomic_DNA"/>
</dbReference>
<comment type="caution">
    <text evidence="2">The sequence shown here is derived from an EMBL/GenBank/DDBJ whole genome shotgun (WGS) entry which is preliminary data.</text>
</comment>
<reference evidence="2 3" key="1">
    <citation type="submission" date="2023-05" db="EMBL/GenBank/DDBJ databases">
        <title>Sequencing and Assembly of Streptomyces sp. NP73.</title>
        <authorList>
            <person name="Konwar A.N."/>
            <person name="Saikia K."/>
            <person name="Thakur D."/>
        </authorList>
    </citation>
    <scope>NUCLEOTIDE SEQUENCE [LARGE SCALE GENOMIC DNA]</scope>
    <source>
        <strain evidence="2 3">NP73</strain>
    </source>
</reference>